<name>A0A382TU63_9ZZZZ</name>
<dbReference type="PANTHER" id="PTHR42828">
    <property type="entry name" value="DHBP SYNTHASE RIBB-LIKE ALPHA/BETA DOMAIN-CONTAINING PROTEIN"/>
    <property type="match status" value="1"/>
</dbReference>
<evidence type="ECO:0000313" key="2">
    <source>
        <dbReference type="EMBL" id="SVD25272.1"/>
    </source>
</evidence>
<dbReference type="Pfam" id="PF01300">
    <property type="entry name" value="Sua5_yciO_yrdC"/>
    <property type="match status" value="1"/>
</dbReference>
<dbReference type="PROSITE" id="PS51163">
    <property type="entry name" value="YRDC"/>
    <property type="match status" value="1"/>
</dbReference>
<protein>
    <recommendedName>
        <fullName evidence="1">YrdC-like domain-containing protein</fullName>
    </recommendedName>
</protein>
<gene>
    <name evidence="2" type="ORF">METZ01_LOCUS378126</name>
</gene>
<dbReference type="InterPro" id="IPR017945">
    <property type="entry name" value="DHBP_synth_RibB-like_a/b_dom"/>
</dbReference>
<proteinExistence type="predicted"/>
<evidence type="ECO:0000259" key="1">
    <source>
        <dbReference type="PROSITE" id="PS51163"/>
    </source>
</evidence>
<dbReference type="AlphaFoldDB" id="A0A382TU63"/>
<reference evidence="2" key="1">
    <citation type="submission" date="2018-05" db="EMBL/GenBank/DDBJ databases">
        <authorList>
            <person name="Lanie J.A."/>
            <person name="Ng W.-L."/>
            <person name="Kazmierczak K.M."/>
            <person name="Andrzejewski T.M."/>
            <person name="Davidsen T.M."/>
            <person name="Wayne K.J."/>
            <person name="Tettelin H."/>
            <person name="Glass J.I."/>
            <person name="Rusch D."/>
            <person name="Podicherti R."/>
            <person name="Tsui H.-C.T."/>
            <person name="Winkler M.E."/>
        </authorList>
    </citation>
    <scope>NUCLEOTIDE SEQUENCE</scope>
</reference>
<feature type="domain" description="YrdC-like" evidence="1">
    <location>
        <begin position="12"/>
        <end position="197"/>
    </location>
</feature>
<dbReference type="GO" id="GO:0003725">
    <property type="term" value="F:double-stranded RNA binding"/>
    <property type="evidence" value="ECO:0007669"/>
    <property type="project" value="InterPro"/>
</dbReference>
<dbReference type="PANTHER" id="PTHR42828:SF3">
    <property type="entry name" value="THREONYLCARBAMOYL-AMP SYNTHASE"/>
    <property type="match status" value="1"/>
</dbReference>
<dbReference type="Gene3D" id="3.90.870.10">
    <property type="entry name" value="DHBP synthase"/>
    <property type="match status" value="1"/>
</dbReference>
<accession>A0A382TU63</accession>
<organism evidence="2">
    <name type="scientific">marine metagenome</name>
    <dbReference type="NCBI Taxonomy" id="408172"/>
    <lineage>
        <taxon>unclassified sequences</taxon>
        <taxon>metagenomes</taxon>
        <taxon>ecological metagenomes</taxon>
    </lineage>
</organism>
<dbReference type="InterPro" id="IPR006070">
    <property type="entry name" value="Sua5-like_dom"/>
</dbReference>
<sequence length="206" mass="23250">MLFSINADNPQPRPIKQVVELLENDGVIIYPTDTVYGLGCSIYSKKAMKRLHQIKKMDPKKPLTLICSNQTQIQEYTQGIETPVFKLLRKNLPGPFTFVFKASKIVPKMMLTPRSTVGFRWPDHPITLSIVEVLGHPILSSSLRISEDQLYDDPHEIHDHFKKQVDAVVDGGTIFAEHSTIIDFSEGNPEVLRQGKGNSGWLDQVL</sequence>
<dbReference type="NCBIfam" id="TIGR00057">
    <property type="entry name" value="L-threonylcarbamoyladenylate synthase"/>
    <property type="match status" value="1"/>
</dbReference>
<dbReference type="SUPFAM" id="SSF55821">
    <property type="entry name" value="YrdC/RibB"/>
    <property type="match status" value="1"/>
</dbReference>
<dbReference type="InterPro" id="IPR052532">
    <property type="entry name" value="SUA5_domain"/>
</dbReference>
<dbReference type="EMBL" id="UINC01138992">
    <property type="protein sequence ID" value="SVD25272.1"/>
    <property type="molecule type" value="Genomic_DNA"/>
</dbReference>